<dbReference type="Proteomes" id="UP000298213">
    <property type="component" value="Unassembled WGS sequence"/>
</dbReference>
<name>A0A4Y8ZQN3_9SPHN</name>
<dbReference type="AlphaFoldDB" id="A0A4Y8ZQN3"/>
<dbReference type="Pfam" id="PF09694">
    <property type="entry name" value="Gcw_chp"/>
    <property type="match status" value="1"/>
</dbReference>
<dbReference type="NCBIfam" id="TIGR02001">
    <property type="entry name" value="gcw_chp"/>
    <property type="match status" value="1"/>
</dbReference>
<reference evidence="2 3" key="1">
    <citation type="submission" date="2019-03" db="EMBL/GenBank/DDBJ databases">
        <title>Genome sequence of Sphingomonas sp. 17J27-24.</title>
        <authorList>
            <person name="Kim M."/>
            <person name="Maeng S."/>
            <person name="Sathiyaraj S."/>
        </authorList>
    </citation>
    <scope>NUCLEOTIDE SEQUENCE [LARGE SCALE GENOMIC DNA]</scope>
    <source>
        <strain evidence="2 3">17J27-24</strain>
    </source>
</reference>
<evidence type="ECO:0000256" key="1">
    <source>
        <dbReference type="SAM" id="MobiDB-lite"/>
    </source>
</evidence>
<protein>
    <submittedName>
        <fullName evidence="2">Uncharacterized protein</fullName>
    </submittedName>
</protein>
<feature type="region of interest" description="Disordered" evidence="1">
    <location>
        <begin position="14"/>
        <end position="54"/>
    </location>
</feature>
<gene>
    <name evidence="2" type="ORF">E2493_18675</name>
</gene>
<sequence length="283" mass="29165">MSAACSLWCASCARRRARGRSSPREKAGARSTPAAPSPAPPAGPSRAARPKTERGGTAALPARLLLIVCALGAPAAARAEVAASASLASDDRFRGVSTSRSRPVAGLTLAYDDKSGFYLGVSGTLVLTRDDGIRPLRSVQYAGYARRVASGLQVDAGVTNRIYGSGYAGGYGRLTEAYVGLVGRRVSAHLFYSPDGDGYGGDTLYGDANALLVARGAWSLSGHVGLLAAADDAGAHRLVADGRLAVTRRFGRASLSLTWVGATPARKDEGARGTILLSVSRAF</sequence>
<dbReference type="InterPro" id="IPR010239">
    <property type="entry name" value="CHP02001"/>
</dbReference>
<keyword evidence="3" id="KW-1185">Reference proteome</keyword>
<evidence type="ECO:0000313" key="2">
    <source>
        <dbReference type="EMBL" id="TFI56706.1"/>
    </source>
</evidence>
<dbReference type="EMBL" id="SPDV01000057">
    <property type="protein sequence ID" value="TFI56706.1"/>
    <property type="molecule type" value="Genomic_DNA"/>
</dbReference>
<organism evidence="2 3">
    <name type="scientific">Sphingomonas parva</name>
    <dbReference type="NCBI Taxonomy" id="2555898"/>
    <lineage>
        <taxon>Bacteria</taxon>
        <taxon>Pseudomonadati</taxon>
        <taxon>Pseudomonadota</taxon>
        <taxon>Alphaproteobacteria</taxon>
        <taxon>Sphingomonadales</taxon>
        <taxon>Sphingomonadaceae</taxon>
        <taxon>Sphingomonas</taxon>
    </lineage>
</organism>
<accession>A0A4Y8ZQN3</accession>
<evidence type="ECO:0000313" key="3">
    <source>
        <dbReference type="Proteomes" id="UP000298213"/>
    </source>
</evidence>
<proteinExistence type="predicted"/>
<comment type="caution">
    <text evidence="2">The sequence shown here is derived from an EMBL/GenBank/DDBJ whole genome shotgun (WGS) entry which is preliminary data.</text>
</comment>
<dbReference type="OrthoDB" id="7478611at2"/>